<feature type="transmembrane region" description="Helical" evidence="8">
    <location>
        <begin position="451"/>
        <end position="471"/>
    </location>
</feature>
<dbReference type="PANTHER" id="PTHR33908:SF11">
    <property type="entry name" value="MEMBRANE PROTEIN"/>
    <property type="match status" value="1"/>
</dbReference>
<evidence type="ECO:0000256" key="8">
    <source>
        <dbReference type="SAM" id="Phobius"/>
    </source>
</evidence>
<evidence type="ECO:0000256" key="7">
    <source>
        <dbReference type="ARBA" id="ARBA00023136"/>
    </source>
</evidence>
<accession>A0A4U0FHR4</accession>
<evidence type="ECO:0000256" key="5">
    <source>
        <dbReference type="ARBA" id="ARBA00022692"/>
    </source>
</evidence>
<feature type="transmembrane region" description="Helical" evidence="8">
    <location>
        <begin position="130"/>
        <end position="153"/>
    </location>
</feature>
<feature type="transmembrane region" description="Helical" evidence="8">
    <location>
        <begin position="50"/>
        <end position="69"/>
    </location>
</feature>
<keyword evidence="7 8" id="KW-0472">Membrane</keyword>
<evidence type="ECO:0000256" key="3">
    <source>
        <dbReference type="ARBA" id="ARBA00022676"/>
    </source>
</evidence>
<name>A0A4U0FHR4_9BACL</name>
<dbReference type="GO" id="GO:0009103">
    <property type="term" value="P:lipopolysaccharide biosynthetic process"/>
    <property type="evidence" value="ECO:0007669"/>
    <property type="project" value="UniProtKB-ARBA"/>
</dbReference>
<dbReference type="PANTHER" id="PTHR33908">
    <property type="entry name" value="MANNOSYLTRANSFERASE YKCB-RELATED"/>
    <property type="match status" value="1"/>
</dbReference>
<dbReference type="GO" id="GO:0016763">
    <property type="term" value="F:pentosyltransferase activity"/>
    <property type="evidence" value="ECO:0007669"/>
    <property type="project" value="TreeGrafter"/>
</dbReference>
<dbReference type="OrthoDB" id="2787520at2"/>
<proteinExistence type="predicted"/>
<comment type="subcellular location">
    <subcellularLocation>
        <location evidence="1">Cell membrane</location>
        <topology evidence="1">Multi-pass membrane protein</topology>
    </subcellularLocation>
</comment>
<dbReference type="Pfam" id="PF13231">
    <property type="entry name" value="PMT_2"/>
    <property type="match status" value="1"/>
</dbReference>
<evidence type="ECO:0000259" key="9">
    <source>
        <dbReference type="Pfam" id="PF13231"/>
    </source>
</evidence>
<dbReference type="AlphaFoldDB" id="A0A4U0FHR4"/>
<feature type="transmembrane region" description="Helical" evidence="8">
    <location>
        <begin position="75"/>
        <end position="94"/>
    </location>
</feature>
<keyword evidence="3" id="KW-0328">Glycosyltransferase</keyword>
<evidence type="ECO:0000313" key="10">
    <source>
        <dbReference type="EMBL" id="TJY44525.1"/>
    </source>
</evidence>
<evidence type="ECO:0000256" key="6">
    <source>
        <dbReference type="ARBA" id="ARBA00022989"/>
    </source>
</evidence>
<keyword evidence="5 8" id="KW-0812">Transmembrane</keyword>
<dbReference type="InterPro" id="IPR050297">
    <property type="entry name" value="LipidA_mod_glycosyltrf_83"/>
</dbReference>
<feature type="transmembrane region" description="Helical" evidence="8">
    <location>
        <begin position="403"/>
        <end position="421"/>
    </location>
</feature>
<evidence type="ECO:0000256" key="1">
    <source>
        <dbReference type="ARBA" id="ARBA00004651"/>
    </source>
</evidence>
<evidence type="ECO:0000256" key="2">
    <source>
        <dbReference type="ARBA" id="ARBA00022475"/>
    </source>
</evidence>
<comment type="caution">
    <text evidence="10">The sequence shown here is derived from an EMBL/GenBank/DDBJ whole genome shotgun (WGS) entry which is preliminary data.</text>
</comment>
<evidence type="ECO:0000256" key="4">
    <source>
        <dbReference type="ARBA" id="ARBA00022679"/>
    </source>
</evidence>
<feature type="transmembrane region" description="Helical" evidence="8">
    <location>
        <begin position="232"/>
        <end position="261"/>
    </location>
</feature>
<dbReference type="RefSeq" id="WP_136776334.1">
    <property type="nucleotide sequence ID" value="NZ_SUPK01000001.1"/>
</dbReference>
<dbReference type="InterPro" id="IPR038731">
    <property type="entry name" value="RgtA/B/C-like"/>
</dbReference>
<reference evidence="10 11" key="1">
    <citation type="submission" date="2019-04" db="EMBL/GenBank/DDBJ databases">
        <title>Cohnella sp. nov., isolated from soil.</title>
        <authorList>
            <person name="Kim W."/>
        </authorList>
    </citation>
    <scope>NUCLEOTIDE SEQUENCE [LARGE SCALE GENOMIC DNA]</scope>
    <source>
        <strain evidence="10 11">CAU 1483</strain>
    </source>
</reference>
<feature type="transmembrane region" description="Helical" evidence="8">
    <location>
        <begin position="282"/>
        <end position="301"/>
    </location>
</feature>
<gene>
    <name evidence="10" type="ORF">E5161_03880</name>
</gene>
<keyword evidence="11" id="KW-1185">Reference proteome</keyword>
<sequence length="488" mass="55270">MKSVESIHKGYRISNFVSRVVIAAGILFLVFTLFYAFQNSVVFIGTSMKTAGILLGATILILAAAYFITRWLSPVQFIILLVLVGFGLRLAWILSIQTPPISDFLDMRNAALSAARGDLSFGSNEYFSRWVYLLGFTMYEALITKIFGASLAVLKVFNILFNVGTAIVIYFAGSKLFNEPCGRIASLLYAVYIPNIIMCSVLTNQFLSTFLFALGCLFVVRNGFTSKYSWTWIGLLFAIGNMIRPLGTFFVIGFVVFALLFKLLPAENSRRVPILTRTIGAVAVYFIVSQIISYSFIYSGVTEYPFKSQEPYWKFMVGLNQQTVGGWSQEDTDYALKYKLGEERNQAELKLFKERLQDKNAVLSLFVKKFKMMWGSEDASVFWSLYEINKPNLGSFLVKTERVMYTSVAFFMLISLVFLFVKSERKEHLLFLVLLLGYALVHIVIEVQTRYRLDILPAFLILQSYGIYILYTTLMKPFVKKQPAAAGA</sequence>
<dbReference type="GO" id="GO:0005886">
    <property type="term" value="C:plasma membrane"/>
    <property type="evidence" value="ECO:0007669"/>
    <property type="project" value="UniProtKB-SubCell"/>
</dbReference>
<keyword evidence="4" id="KW-0808">Transferase</keyword>
<feature type="transmembrane region" description="Helical" evidence="8">
    <location>
        <begin position="159"/>
        <end position="177"/>
    </location>
</feature>
<organism evidence="10 11">
    <name type="scientific">Cohnella pontilimi</name>
    <dbReference type="NCBI Taxonomy" id="2564100"/>
    <lineage>
        <taxon>Bacteria</taxon>
        <taxon>Bacillati</taxon>
        <taxon>Bacillota</taxon>
        <taxon>Bacilli</taxon>
        <taxon>Bacillales</taxon>
        <taxon>Paenibacillaceae</taxon>
        <taxon>Cohnella</taxon>
    </lineage>
</organism>
<dbReference type="EMBL" id="SUPK01000001">
    <property type="protein sequence ID" value="TJY44525.1"/>
    <property type="molecule type" value="Genomic_DNA"/>
</dbReference>
<protein>
    <recommendedName>
        <fullName evidence="9">Glycosyltransferase RgtA/B/C/D-like domain-containing protein</fullName>
    </recommendedName>
</protein>
<feature type="transmembrane region" description="Helical" evidence="8">
    <location>
        <begin position="428"/>
        <end position="445"/>
    </location>
</feature>
<keyword evidence="6 8" id="KW-1133">Transmembrane helix</keyword>
<feature type="transmembrane region" description="Helical" evidence="8">
    <location>
        <begin position="189"/>
        <end position="220"/>
    </location>
</feature>
<feature type="domain" description="Glycosyltransferase RgtA/B/C/D-like" evidence="9">
    <location>
        <begin position="141"/>
        <end position="284"/>
    </location>
</feature>
<feature type="transmembrane region" description="Helical" evidence="8">
    <location>
        <begin position="20"/>
        <end position="38"/>
    </location>
</feature>
<keyword evidence="2" id="KW-1003">Cell membrane</keyword>
<dbReference type="Proteomes" id="UP000309673">
    <property type="component" value="Unassembled WGS sequence"/>
</dbReference>
<evidence type="ECO:0000313" key="11">
    <source>
        <dbReference type="Proteomes" id="UP000309673"/>
    </source>
</evidence>